<evidence type="ECO:0000256" key="1">
    <source>
        <dbReference type="SAM" id="Phobius"/>
    </source>
</evidence>
<dbReference type="GO" id="GO:0010468">
    <property type="term" value="P:regulation of gene expression"/>
    <property type="evidence" value="ECO:0007669"/>
    <property type="project" value="InterPro"/>
</dbReference>
<feature type="transmembrane region" description="Helical" evidence="1">
    <location>
        <begin position="315"/>
        <end position="335"/>
    </location>
</feature>
<dbReference type="InterPro" id="IPR017516">
    <property type="entry name" value="AbrB_dup"/>
</dbReference>
<dbReference type="Pfam" id="PF05145">
    <property type="entry name" value="AbrB"/>
    <property type="match status" value="1"/>
</dbReference>
<dbReference type="NCBIfam" id="TIGR03082">
    <property type="entry name" value="Gneg_AbrB_dup"/>
    <property type="match status" value="1"/>
</dbReference>
<comment type="caution">
    <text evidence="2">The sequence shown here is derived from an EMBL/GenBank/DDBJ whole genome shotgun (WGS) entry which is preliminary data.</text>
</comment>
<dbReference type="Proteomes" id="UP000441586">
    <property type="component" value="Unassembled WGS sequence"/>
</dbReference>
<dbReference type="InterPro" id="IPR007820">
    <property type="entry name" value="AbrB_fam"/>
</dbReference>
<sequence length="356" mass="37147">MADTRQGIVTLFIGVIGALVALSLNMPMALLAGPAVAVAVAGLWGIQTKISPGLRNAGFLLVGLSIGSLIGPDSIHAMMRWPIAFAILGVLTLITPWIGQWLVPRLLPFDRHEAFLASAPGHLSLVIALADSLSLSLTRPVVLASIRLMALTLVIPLAAQTAGMDIGPGLPRGFITSSWVWVLMQIAGAVALSPVLHWLKLPAPTLLAGILVAATTHLASLTTGTLPDWLAQGALILMGSLIGTRFSGMSWQELRHSLLAGLTIVVLTSGLAILFAIPAAHISGLPIIDVLLGFAPGGLETMIIVAAAMGADPSFVAAAHVFRLLVLAIVLTLYATKIHKQSAKEMNGQRPNPRAD</sequence>
<dbReference type="EMBL" id="WSFO01000001">
    <property type="protein sequence ID" value="KAE9632723.1"/>
    <property type="molecule type" value="Genomic_DNA"/>
</dbReference>
<gene>
    <name evidence="2" type="ORF">GP644_02825</name>
</gene>
<organism evidence="2 3">
    <name type="scientific">Parasedimentitalea maritima</name>
    <dbReference type="NCBI Taxonomy" id="2578117"/>
    <lineage>
        <taxon>Bacteria</taxon>
        <taxon>Pseudomonadati</taxon>
        <taxon>Pseudomonadota</taxon>
        <taxon>Alphaproteobacteria</taxon>
        <taxon>Rhodobacterales</taxon>
        <taxon>Paracoccaceae</taxon>
        <taxon>Parasedimentitalea</taxon>
    </lineage>
</organism>
<dbReference type="AlphaFoldDB" id="A0A6A4RGX8"/>
<evidence type="ECO:0000313" key="2">
    <source>
        <dbReference type="EMBL" id="KAE9632723.1"/>
    </source>
</evidence>
<feature type="transmembrane region" description="Helical" evidence="1">
    <location>
        <begin position="53"/>
        <end position="71"/>
    </location>
</feature>
<feature type="transmembrane region" description="Helical" evidence="1">
    <location>
        <begin position="83"/>
        <end position="103"/>
    </location>
</feature>
<feature type="transmembrane region" description="Helical" evidence="1">
    <location>
        <begin position="287"/>
        <end position="308"/>
    </location>
</feature>
<name>A0A6A4RGX8_9RHOB</name>
<evidence type="ECO:0000313" key="3">
    <source>
        <dbReference type="Proteomes" id="UP000441586"/>
    </source>
</evidence>
<feature type="transmembrane region" description="Helical" evidence="1">
    <location>
        <begin position="229"/>
        <end position="246"/>
    </location>
</feature>
<proteinExistence type="predicted"/>
<dbReference type="GO" id="GO:0016020">
    <property type="term" value="C:membrane"/>
    <property type="evidence" value="ECO:0007669"/>
    <property type="project" value="InterPro"/>
</dbReference>
<feature type="transmembrane region" description="Helical" evidence="1">
    <location>
        <begin position="141"/>
        <end position="159"/>
    </location>
</feature>
<dbReference type="RefSeq" id="WP_158976863.1">
    <property type="nucleotide sequence ID" value="NZ_WSFO01000001.1"/>
</dbReference>
<dbReference type="PANTHER" id="PTHR38457:SF1">
    <property type="entry name" value="REGULATOR ABRB-RELATED"/>
    <property type="match status" value="1"/>
</dbReference>
<keyword evidence="1" id="KW-0812">Transmembrane</keyword>
<accession>A0A6A4RGX8</accession>
<feature type="transmembrane region" description="Helical" evidence="1">
    <location>
        <begin position="206"/>
        <end position="223"/>
    </location>
</feature>
<dbReference type="PANTHER" id="PTHR38457">
    <property type="entry name" value="REGULATOR ABRB-RELATED"/>
    <property type="match status" value="1"/>
</dbReference>
<keyword evidence="1" id="KW-1133">Transmembrane helix</keyword>
<feature type="transmembrane region" description="Helical" evidence="1">
    <location>
        <begin position="179"/>
        <end position="199"/>
    </location>
</feature>
<feature type="transmembrane region" description="Helical" evidence="1">
    <location>
        <begin position="258"/>
        <end position="281"/>
    </location>
</feature>
<reference evidence="2 3" key="1">
    <citation type="submission" date="2019-12" db="EMBL/GenBank/DDBJ databases">
        <authorList>
            <person name="Zhang Y.-J."/>
        </authorList>
    </citation>
    <scope>NUCLEOTIDE SEQUENCE [LARGE SCALE GENOMIC DNA]</scope>
    <source>
        <strain evidence="2 3">H18S-6</strain>
    </source>
</reference>
<dbReference type="PIRSF" id="PIRSF038991">
    <property type="entry name" value="Protein_AbrB"/>
    <property type="match status" value="1"/>
</dbReference>
<keyword evidence="1" id="KW-0472">Membrane</keyword>
<protein>
    <submittedName>
        <fullName evidence="2">AbrB family transcriptional regulator</fullName>
    </submittedName>
</protein>